<sequence length="81" mass="9377">MCRTESAAAGNPNVSVKMATVQQKARLWFQESISIVAVENRNCNYPSKNSIECWYEQWEQEMCSMGYVLDDYRSQTKLLSE</sequence>
<dbReference type="AlphaFoldDB" id="A0A4Y2QN94"/>
<keyword evidence="3" id="KW-1185">Reference proteome</keyword>
<evidence type="ECO:0000313" key="3">
    <source>
        <dbReference type="Proteomes" id="UP000499080"/>
    </source>
</evidence>
<gene>
    <name evidence="1" type="ORF">AVEN_165763_1</name>
    <name evidence="2" type="ORF">AVEN_23509_1</name>
</gene>
<dbReference type="Proteomes" id="UP000499080">
    <property type="component" value="Unassembled WGS sequence"/>
</dbReference>
<proteinExistence type="predicted"/>
<evidence type="ECO:0000313" key="1">
    <source>
        <dbReference type="EMBL" id="GBN35227.1"/>
    </source>
</evidence>
<dbReference type="EMBL" id="BGPR01126641">
    <property type="protein sequence ID" value="GBN35227.1"/>
    <property type="molecule type" value="Genomic_DNA"/>
</dbReference>
<evidence type="ECO:0008006" key="4">
    <source>
        <dbReference type="Google" id="ProtNLM"/>
    </source>
</evidence>
<organism evidence="2 3">
    <name type="scientific">Araneus ventricosus</name>
    <name type="common">Orbweaver spider</name>
    <name type="synonym">Epeira ventricosa</name>
    <dbReference type="NCBI Taxonomy" id="182803"/>
    <lineage>
        <taxon>Eukaryota</taxon>
        <taxon>Metazoa</taxon>
        <taxon>Ecdysozoa</taxon>
        <taxon>Arthropoda</taxon>
        <taxon>Chelicerata</taxon>
        <taxon>Arachnida</taxon>
        <taxon>Araneae</taxon>
        <taxon>Araneomorphae</taxon>
        <taxon>Entelegynae</taxon>
        <taxon>Araneoidea</taxon>
        <taxon>Araneidae</taxon>
        <taxon>Araneus</taxon>
    </lineage>
</organism>
<evidence type="ECO:0000313" key="2">
    <source>
        <dbReference type="EMBL" id="GBN64685.1"/>
    </source>
</evidence>
<protein>
    <recommendedName>
        <fullName evidence="4">DUF4817 domain-containing protein</fullName>
    </recommendedName>
</protein>
<reference evidence="2 3" key="1">
    <citation type="journal article" date="2019" name="Sci. Rep.">
        <title>Orb-weaving spider Araneus ventricosus genome elucidates the spidroin gene catalogue.</title>
        <authorList>
            <person name="Kono N."/>
            <person name="Nakamura H."/>
            <person name="Ohtoshi R."/>
            <person name="Moran D.A.P."/>
            <person name="Shinohara A."/>
            <person name="Yoshida Y."/>
            <person name="Fujiwara M."/>
            <person name="Mori M."/>
            <person name="Tomita M."/>
            <person name="Arakawa K."/>
        </authorList>
    </citation>
    <scope>NUCLEOTIDE SEQUENCE [LARGE SCALE GENOMIC DNA]</scope>
</reference>
<comment type="caution">
    <text evidence="2">The sequence shown here is derived from an EMBL/GenBank/DDBJ whole genome shotgun (WGS) entry which is preliminary data.</text>
</comment>
<dbReference type="EMBL" id="BGPR01139572">
    <property type="protein sequence ID" value="GBN64685.1"/>
    <property type="molecule type" value="Genomic_DNA"/>
</dbReference>
<accession>A0A4Y2QN94</accession>
<name>A0A4Y2QN94_ARAVE</name>